<reference evidence="1" key="2">
    <citation type="journal article" date="2015" name="Data Brief">
        <title>Shoot transcriptome of the giant reed, Arundo donax.</title>
        <authorList>
            <person name="Barrero R.A."/>
            <person name="Guerrero F.D."/>
            <person name="Moolhuijzen P."/>
            <person name="Goolsby J.A."/>
            <person name="Tidwell J."/>
            <person name="Bellgard S.E."/>
            <person name="Bellgard M.I."/>
        </authorList>
    </citation>
    <scope>NUCLEOTIDE SEQUENCE</scope>
    <source>
        <tissue evidence="1">Shoot tissue taken approximately 20 cm above the soil surface</tissue>
    </source>
</reference>
<accession>A0A0A8ZSZ8</accession>
<dbReference type="EMBL" id="GBRH01255381">
    <property type="protein sequence ID" value="JAD42514.1"/>
    <property type="molecule type" value="Transcribed_RNA"/>
</dbReference>
<proteinExistence type="predicted"/>
<name>A0A0A8ZSZ8_ARUDO</name>
<reference evidence="1" key="1">
    <citation type="submission" date="2014-09" db="EMBL/GenBank/DDBJ databases">
        <authorList>
            <person name="Magalhaes I.L.F."/>
            <person name="Oliveira U."/>
            <person name="Santos F.R."/>
            <person name="Vidigal T.H.D.A."/>
            <person name="Brescovit A.D."/>
            <person name="Santos A.J."/>
        </authorList>
    </citation>
    <scope>NUCLEOTIDE SEQUENCE</scope>
    <source>
        <tissue evidence="1">Shoot tissue taken approximately 20 cm above the soil surface</tissue>
    </source>
</reference>
<organism evidence="1">
    <name type="scientific">Arundo donax</name>
    <name type="common">Giant reed</name>
    <name type="synonym">Donax arundinaceus</name>
    <dbReference type="NCBI Taxonomy" id="35708"/>
    <lineage>
        <taxon>Eukaryota</taxon>
        <taxon>Viridiplantae</taxon>
        <taxon>Streptophyta</taxon>
        <taxon>Embryophyta</taxon>
        <taxon>Tracheophyta</taxon>
        <taxon>Spermatophyta</taxon>
        <taxon>Magnoliopsida</taxon>
        <taxon>Liliopsida</taxon>
        <taxon>Poales</taxon>
        <taxon>Poaceae</taxon>
        <taxon>PACMAD clade</taxon>
        <taxon>Arundinoideae</taxon>
        <taxon>Arundineae</taxon>
        <taxon>Arundo</taxon>
    </lineage>
</organism>
<evidence type="ECO:0000313" key="1">
    <source>
        <dbReference type="EMBL" id="JAD42514.1"/>
    </source>
</evidence>
<protein>
    <submittedName>
        <fullName evidence="1">Uncharacterized protein</fullName>
    </submittedName>
</protein>
<sequence length="13" mass="1481">MCSVMGHSMKRLT</sequence>